<dbReference type="PROSITE" id="PS51063">
    <property type="entry name" value="HTH_CRP_2"/>
    <property type="match status" value="1"/>
</dbReference>
<dbReference type="Pfam" id="PF00027">
    <property type="entry name" value="cNMP_binding"/>
    <property type="match status" value="1"/>
</dbReference>
<dbReference type="SMART" id="SM00419">
    <property type="entry name" value="HTH_CRP"/>
    <property type="match status" value="1"/>
</dbReference>
<evidence type="ECO:0000313" key="6">
    <source>
        <dbReference type="Proteomes" id="UP001597013"/>
    </source>
</evidence>
<dbReference type="InterPro" id="IPR036388">
    <property type="entry name" value="WH-like_DNA-bd_sf"/>
</dbReference>
<dbReference type="Pfam" id="PF13545">
    <property type="entry name" value="HTH_Crp_2"/>
    <property type="match status" value="1"/>
</dbReference>
<dbReference type="Proteomes" id="UP001597013">
    <property type="component" value="Unassembled WGS sequence"/>
</dbReference>
<reference evidence="6" key="1">
    <citation type="journal article" date="2019" name="Int. J. Syst. Evol. Microbiol.">
        <title>The Global Catalogue of Microorganisms (GCM) 10K type strain sequencing project: providing services to taxonomists for standard genome sequencing and annotation.</title>
        <authorList>
            <consortium name="The Broad Institute Genomics Platform"/>
            <consortium name="The Broad Institute Genome Sequencing Center for Infectious Disease"/>
            <person name="Wu L."/>
            <person name="Ma J."/>
        </authorList>
    </citation>
    <scope>NUCLEOTIDE SEQUENCE [LARGE SCALE GENOMIC DNA]</scope>
    <source>
        <strain evidence="6">CCUG 62215</strain>
    </source>
</reference>
<dbReference type="SUPFAM" id="SSF46785">
    <property type="entry name" value="Winged helix' DNA-binding domain"/>
    <property type="match status" value="1"/>
</dbReference>
<evidence type="ECO:0000256" key="3">
    <source>
        <dbReference type="ARBA" id="ARBA00023163"/>
    </source>
</evidence>
<keyword evidence="6" id="KW-1185">Reference proteome</keyword>
<feature type="domain" description="HTH crp-type" evidence="4">
    <location>
        <begin position="150"/>
        <end position="215"/>
    </location>
</feature>
<dbReference type="InterPro" id="IPR036390">
    <property type="entry name" value="WH_DNA-bd_sf"/>
</dbReference>
<dbReference type="PRINTS" id="PR00034">
    <property type="entry name" value="HTHCRP"/>
</dbReference>
<keyword evidence="2" id="KW-0238">DNA-binding</keyword>
<dbReference type="InterPro" id="IPR012318">
    <property type="entry name" value="HTH_CRP"/>
</dbReference>
<evidence type="ECO:0000256" key="1">
    <source>
        <dbReference type="ARBA" id="ARBA00023015"/>
    </source>
</evidence>
<dbReference type="RefSeq" id="WP_386129572.1">
    <property type="nucleotide sequence ID" value="NZ_JBHTJL010000009.1"/>
</dbReference>
<dbReference type="Gene3D" id="1.10.10.10">
    <property type="entry name" value="Winged helix-like DNA-binding domain superfamily/Winged helix DNA-binding domain"/>
    <property type="match status" value="1"/>
</dbReference>
<sequence length="215" mass="24391">MNLIENALNTYFPKLAEMPELKKELLSISNLVEIKAGTVILKQGEYIKVIPLLISGLAKVFKEEPVNGSEVLLYYIKPGESCVMSVTTLIRQQTSHVKAVIEEDSTIVVIPADKALQIAKKYPRWNEFIYDLFNLKFDELLNVIEILTFSNKDIRLLEYLKKEAKLKNTNTLQTTHQHIADDLGSSREVISRLLKKLEIEGYIKLAQGSVTLLSN</sequence>
<comment type="caution">
    <text evidence="5">The sequence shown here is derived from an EMBL/GenBank/DDBJ whole genome shotgun (WGS) entry which is preliminary data.</text>
</comment>
<keyword evidence="3" id="KW-0804">Transcription</keyword>
<protein>
    <submittedName>
        <fullName evidence="5">Crp/Fnr family transcriptional regulator</fullName>
    </submittedName>
</protein>
<dbReference type="PANTHER" id="PTHR24567:SF26">
    <property type="entry name" value="REGULATORY PROTEIN YEIL"/>
    <property type="match status" value="1"/>
</dbReference>
<dbReference type="InterPro" id="IPR018490">
    <property type="entry name" value="cNMP-bd_dom_sf"/>
</dbReference>
<dbReference type="InterPro" id="IPR014710">
    <property type="entry name" value="RmlC-like_jellyroll"/>
</dbReference>
<evidence type="ECO:0000256" key="2">
    <source>
        <dbReference type="ARBA" id="ARBA00023125"/>
    </source>
</evidence>
<accession>A0ABW3N628</accession>
<dbReference type="EMBL" id="JBHTJL010000009">
    <property type="protein sequence ID" value="MFD1063109.1"/>
    <property type="molecule type" value="Genomic_DNA"/>
</dbReference>
<keyword evidence="1" id="KW-0805">Transcription regulation</keyword>
<dbReference type="Gene3D" id="2.60.120.10">
    <property type="entry name" value="Jelly Rolls"/>
    <property type="match status" value="1"/>
</dbReference>
<dbReference type="SUPFAM" id="SSF51206">
    <property type="entry name" value="cAMP-binding domain-like"/>
    <property type="match status" value="1"/>
</dbReference>
<evidence type="ECO:0000259" key="4">
    <source>
        <dbReference type="PROSITE" id="PS51063"/>
    </source>
</evidence>
<dbReference type="PANTHER" id="PTHR24567">
    <property type="entry name" value="CRP FAMILY TRANSCRIPTIONAL REGULATORY PROTEIN"/>
    <property type="match status" value="1"/>
</dbReference>
<name>A0ABW3N628_9FLAO</name>
<proteinExistence type="predicted"/>
<evidence type="ECO:0000313" key="5">
    <source>
        <dbReference type="EMBL" id="MFD1063109.1"/>
    </source>
</evidence>
<gene>
    <name evidence="5" type="ORF">ACFQ1Q_07610</name>
</gene>
<dbReference type="InterPro" id="IPR050397">
    <property type="entry name" value="Env_Response_Regulators"/>
</dbReference>
<dbReference type="InterPro" id="IPR000595">
    <property type="entry name" value="cNMP-bd_dom"/>
</dbReference>
<dbReference type="CDD" id="cd00038">
    <property type="entry name" value="CAP_ED"/>
    <property type="match status" value="1"/>
</dbReference>
<organism evidence="5 6">
    <name type="scientific">Winogradskyella litorisediminis</name>
    <dbReference type="NCBI Taxonomy" id="1156618"/>
    <lineage>
        <taxon>Bacteria</taxon>
        <taxon>Pseudomonadati</taxon>
        <taxon>Bacteroidota</taxon>
        <taxon>Flavobacteriia</taxon>
        <taxon>Flavobacteriales</taxon>
        <taxon>Flavobacteriaceae</taxon>
        <taxon>Winogradskyella</taxon>
    </lineage>
</organism>